<reference evidence="1 2" key="1">
    <citation type="journal article" date="2019" name="Commun. Biol.">
        <title>The bagworm genome reveals a unique fibroin gene that provides high tensile strength.</title>
        <authorList>
            <person name="Kono N."/>
            <person name="Nakamura H."/>
            <person name="Ohtoshi R."/>
            <person name="Tomita M."/>
            <person name="Numata K."/>
            <person name="Arakawa K."/>
        </authorList>
    </citation>
    <scope>NUCLEOTIDE SEQUENCE [LARGE SCALE GENOMIC DNA]</scope>
</reference>
<accession>A0A4C1TKA5</accession>
<keyword evidence="2" id="KW-1185">Reference proteome</keyword>
<evidence type="ECO:0000313" key="1">
    <source>
        <dbReference type="EMBL" id="GBP13877.1"/>
    </source>
</evidence>
<dbReference type="AlphaFoldDB" id="A0A4C1TKA5"/>
<gene>
    <name evidence="1" type="ORF">EVAR_10450_1</name>
</gene>
<sequence length="73" mass="8504">MTAFQGAIRRVKNVEDSLVNIFNDCRRAALTRKTAAGYDRFPLSYARKVKRATSLEEWQERYGKDTIAYDTIR</sequence>
<dbReference type="EMBL" id="BGZK01000060">
    <property type="protein sequence ID" value="GBP13877.1"/>
    <property type="molecule type" value="Genomic_DNA"/>
</dbReference>
<protein>
    <submittedName>
        <fullName evidence="1">Uncharacterized protein</fullName>
    </submittedName>
</protein>
<dbReference type="Proteomes" id="UP000299102">
    <property type="component" value="Unassembled WGS sequence"/>
</dbReference>
<evidence type="ECO:0000313" key="2">
    <source>
        <dbReference type="Proteomes" id="UP000299102"/>
    </source>
</evidence>
<dbReference type="OrthoDB" id="411823at2759"/>
<organism evidence="1 2">
    <name type="scientific">Eumeta variegata</name>
    <name type="common">Bagworm moth</name>
    <name type="synonym">Eumeta japonica</name>
    <dbReference type="NCBI Taxonomy" id="151549"/>
    <lineage>
        <taxon>Eukaryota</taxon>
        <taxon>Metazoa</taxon>
        <taxon>Ecdysozoa</taxon>
        <taxon>Arthropoda</taxon>
        <taxon>Hexapoda</taxon>
        <taxon>Insecta</taxon>
        <taxon>Pterygota</taxon>
        <taxon>Neoptera</taxon>
        <taxon>Endopterygota</taxon>
        <taxon>Lepidoptera</taxon>
        <taxon>Glossata</taxon>
        <taxon>Ditrysia</taxon>
        <taxon>Tineoidea</taxon>
        <taxon>Psychidae</taxon>
        <taxon>Oiketicinae</taxon>
        <taxon>Eumeta</taxon>
    </lineage>
</organism>
<proteinExistence type="predicted"/>
<name>A0A4C1TKA5_EUMVA</name>
<comment type="caution">
    <text evidence="1">The sequence shown here is derived from an EMBL/GenBank/DDBJ whole genome shotgun (WGS) entry which is preliminary data.</text>
</comment>